<sequence length="119" mass="13120">MKNWFIVLAVACAASPAVAQDFPGAMIADFYMENFSTPKGWTLSYKGNERGTQVFVMDRDLDAFPQPGFLQPIEQLRRVMCGDEALKAMIAAGTIVRVDARDKQDGKTSVTKGPQLTRC</sequence>
<gene>
    <name evidence="2" type="ORF">E2493_14015</name>
</gene>
<protein>
    <recommendedName>
        <fullName evidence="4">DUF2511 domain-containing protein</fullName>
    </recommendedName>
</protein>
<evidence type="ECO:0008006" key="4">
    <source>
        <dbReference type="Google" id="ProtNLM"/>
    </source>
</evidence>
<comment type="caution">
    <text evidence="2">The sequence shown here is derived from an EMBL/GenBank/DDBJ whole genome shotgun (WGS) entry which is preliminary data.</text>
</comment>
<evidence type="ECO:0000256" key="1">
    <source>
        <dbReference type="SAM" id="SignalP"/>
    </source>
</evidence>
<reference evidence="2 3" key="1">
    <citation type="submission" date="2019-03" db="EMBL/GenBank/DDBJ databases">
        <title>Genome sequence of Sphingomonas sp. 17J27-24.</title>
        <authorList>
            <person name="Kim M."/>
            <person name="Maeng S."/>
            <person name="Sathiyaraj S."/>
        </authorList>
    </citation>
    <scope>NUCLEOTIDE SEQUENCE [LARGE SCALE GENOMIC DNA]</scope>
    <source>
        <strain evidence="2 3">17J27-24</strain>
    </source>
</reference>
<evidence type="ECO:0000313" key="2">
    <source>
        <dbReference type="EMBL" id="TFI57636.1"/>
    </source>
</evidence>
<dbReference type="Proteomes" id="UP000298213">
    <property type="component" value="Unassembled WGS sequence"/>
</dbReference>
<dbReference type="EMBL" id="SPDV01000028">
    <property type="protein sequence ID" value="TFI57636.1"/>
    <property type="molecule type" value="Genomic_DNA"/>
</dbReference>
<keyword evidence="3" id="KW-1185">Reference proteome</keyword>
<feature type="signal peptide" evidence="1">
    <location>
        <begin position="1"/>
        <end position="19"/>
    </location>
</feature>
<feature type="chain" id="PRO_5021203700" description="DUF2511 domain-containing protein" evidence="1">
    <location>
        <begin position="20"/>
        <end position="119"/>
    </location>
</feature>
<proteinExistence type="predicted"/>
<dbReference type="RefSeq" id="WP_135087847.1">
    <property type="nucleotide sequence ID" value="NZ_SPDV01000028.1"/>
</dbReference>
<dbReference type="AlphaFoldDB" id="A0A4Y8ZT48"/>
<keyword evidence="1" id="KW-0732">Signal</keyword>
<organism evidence="2 3">
    <name type="scientific">Sphingomonas parva</name>
    <dbReference type="NCBI Taxonomy" id="2555898"/>
    <lineage>
        <taxon>Bacteria</taxon>
        <taxon>Pseudomonadati</taxon>
        <taxon>Pseudomonadota</taxon>
        <taxon>Alphaproteobacteria</taxon>
        <taxon>Sphingomonadales</taxon>
        <taxon>Sphingomonadaceae</taxon>
        <taxon>Sphingomonas</taxon>
    </lineage>
</organism>
<name>A0A4Y8ZT48_9SPHN</name>
<dbReference type="OrthoDB" id="9938582at2"/>
<accession>A0A4Y8ZT48</accession>
<evidence type="ECO:0000313" key="3">
    <source>
        <dbReference type="Proteomes" id="UP000298213"/>
    </source>
</evidence>